<evidence type="ECO:0000313" key="8">
    <source>
        <dbReference type="Proteomes" id="UP000500791"/>
    </source>
</evidence>
<organism evidence="7 8">
    <name type="scientific">Pontivivens nitratireducens</name>
    <dbReference type="NCBI Taxonomy" id="2758038"/>
    <lineage>
        <taxon>Bacteria</taxon>
        <taxon>Pseudomonadati</taxon>
        <taxon>Pseudomonadota</taxon>
        <taxon>Alphaproteobacteria</taxon>
        <taxon>Rhodobacterales</taxon>
        <taxon>Paracoccaceae</taxon>
        <taxon>Pontivivens</taxon>
    </lineage>
</organism>
<evidence type="ECO:0000256" key="5">
    <source>
        <dbReference type="SAM" id="SignalP"/>
    </source>
</evidence>
<dbReference type="SUPFAM" id="SSF53850">
    <property type="entry name" value="Periplasmic binding protein-like II"/>
    <property type="match status" value="1"/>
</dbReference>
<protein>
    <submittedName>
        <fullName evidence="7">OmpA family protein</fullName>
    </submittedName>
</protein>
<keyword evidence="3 4" id="KW-0472">Membrane</keyword>
<dbReference type="AlphaFoldDB" id="A0A6G7VH37"/>
<sequence>MTSIKTARSGLIRAGFSAAMALIAIPALAQQVTLQSYDGSITLRGNLVEFDGQNYQIATAIGAITIDAYQVSCEGDACPDPSLLRSEFRIAGSDTIGADLMPALVEGYSFALDADIASNEINADGSIGLAIEDLSGGRIADIEIASLSGEGFDALLDGTASIGMASRPVRPREAQAFNDANLGNVTDPTQEHILALDGILVVLARSNPVRNLSIEEMAGIFAGEITNWSQVGGANAPINVYIREEGSGTRAVFEQNVMDVIGASISSTAEVIENNADLSDAVASDPFGIGITGYASARNAQPVGIEEVCGIVTQPSAFNIKAEEYPLARRLYLYTTNAALPNHARNLIEFVNSDAAQDIIADAGFIDQGISGASMNEQGLRLASAMMAAEDLDQLSDVRDFASLMLNAERLSTTLRFQPGSSLLDAKAQRDVVRIAESLSRGGFDNKEVLLVGFTDSIGRPDLNRALSERRADQVLSAILDAAPGGTIDTDQISVLGFGEISPVGCNETFTGRQVNRRVEIWVRDRV</sequence>
<dbReference type="KEGG" id="mon:G8E03_00305"/>
<dbReference type="GO" id="GO:0016020">
    <property type="term" value="C:membrane"/>
    <property type="evidence" value="ECO:0007669"/>
    <property type="project" value="UniProtKB-SubCell"/>
</dbReference>
<comment type="subcellular location">
    <subcellularLocation>
        <location evidence="1">Membrane</location>
    </subcellularLocation>
</comment>
<dbReference type="Pfam" id="PF00691">
    <property type="entry name" value="OmpA"/>
    <property type="match status" value="1"/>
</dbReference>
<dbReference type="PROSITE" id="PS51123">
    <property type="entry name" value="OMPA_2"/>
    <property type="match status" value="1"/>
</dbReference>
<gene>
    <name evidence="7" type="ORF">G8E03_00305</name>
</gene>
<evidence type="ECO:0000256" key="1">
    <source>
        <dbReference type="ARBA" id="ARBA00004370"/>
    </source>
</evidence>
<dbReference type="Pfam" id="PF12849">
    <property type="entry name" value="PBP_like_2"/>
    <property type="match status" value="1"/>
</dbReference>
<keyword evidence="8" id="KW-1185">Reference proteome</keyword>
<accession>A0A6G7VH37</accession>
<dbReference type="InterPro" id="IPR006664">
    <property type="entry name" value="OMP_bac"/>
</dbReference>
<feature type="domain" description="OmpA-like" evidence="6">
    <location>
        <begin position="404"/>
        <end position="527"/>
    </location>
</feature>
<proteinExistence type="predicted"/>
<dbReference type="PANTHER" id="PTHR30570">
    <property type="entry name" value="PERIPLASMIC PHOSPHATE BINDING COMPONENT OF PHOSPHATE ABC TRANSPORTER"/>
    <property type="match status" value="1"/>
</dbReference>
<dbReference type="PANTHER" id="PTHR30570:SF1">
    <property type="entry name" value="PHOSPHATE-BINDING PROTEIN PSTS"/>
    <property type="match status" value="1"/>
</dbReference>
<dbReference type="Proteomes" id="UP000500791">
    <property type="component" value="Chromosome"/>
</dbReference>
<dbReference type="Gene3D" id="3.30.1330.60">
    <property type="entry name" value="OmpA-like domain"/>
    <property type="match status" value="1"/>
</dbReference>
<evidence type="ECO:0000259" key="6">
    <source>
        <dbReference type="PROSITE" id="PS51123"/>
    </source>
</evidence>
<dbReference type="EMBL" id="CP049811">
    <property type="protein sequence ID" value="QIK39331.1"/>
    <property type="molecule type" value="Genomic_DNA"/>
</dbReference>
<dbReference type="CDD" id="cd13653">
    <property type="entry name" value="PBP2_phosphate_like_1"/>
    <property type="match status" value="1"/>
</dbReference>
<dbReference type="InterPro" id="IPR006665">
    <property type="entry name" value="OmpA-like"/>
</dbReference>
<dbReference type="InterPro" id="IPR024370">
    <property type="entry name" value="PBP_domain"/>
</dbReference>
<dbReference type="InterPro" id="IPR036737">
    <property type="entry name" value="OmpA-like_sf"/>
</dbReference>
<dbReference type="InterPro" id="IPR050811">
    <property type="entry name" value="Phosphate_ABC_transporter"/>
</dbReference>
<feature type="chain" id="PRO_5026264255" evidence="5">
    <location>
        <begin position="30"/>
        <end position="527"/>
    </location>
</feature>
<dbReference type="RefSeq" id="WP_166187318.1">
    <property type="nucleotide sequence ID" value="NZ_CP049811.1"/>
</dbReference>
<name>A0A6G7VH37_9RHOB</name>
<dbReference type="CDD" id="cd07185">
    <property type="entry name" value="OmpA_C-like"/>
    <property type="match status" value="1"/>
</dbReference>
<evidence type="ECO:0000256" key="4">
    <source>
        <dbReference type="PROSITE-ProRule" id="PRU00473"/>
    </source>
</evidence>
<dbReference type="PRINTS" id="PR01021">
    <property type="entry name" value="OMPADOMAIN"/>
</dbReference>
<reference evidence="7 8" key="1">
    <citation type="submission" date="2020-03" db="EMBL/GenBank/DDBJ databases">
        <title>Complete genome sequence of Monaibacterium sp. ALG8 with diverse plasmids.</title>
        <authorList>
            <person name="Sun C."/>
        </authorList>
    </citation>
    <scope>NUCLEOTIDE SEQUENCE [LARGE SCALE GENOMIC DNA]</scope>
    <source>
        <strain evidence="7 8">ALG8</strain>
    </source>
</reference>
<evidence type="ECO:0000256" key="3">
    <source>
        <dbReference type="ARBA" id="ARBA00023136"/>
    </source>
</evidence>
<evidence type="ECO:0000313" key="7">
    <source>
        <dbReference type="EMBL" id="QIK39331.1"/>
    </source>
</evidence>
<feature type="signal peptide" evidence="5">
    <location>
        <begin position="1"/>
        <end position="29"/>
    </location>
</feature>
<dbReference type="Gene3D" id="3.40.190.10">
    <property type="entry name" value="Periplasmic binding protein-like II"/>
    <property type="match status" value="2"/>
</dbReference>
<dbReference type="SUPFAM" id="SSF103088">
    <property type="entry name" value="OmpA-like"/>
    <property type="match status" value="1"/>
</dbReference>
<keyword evidence="2 5" id="KW-0732">Signal</keyword>
<evidence type="ECO:0000256" key="2">
    <source>
        <dbReference type="ARBA" id="ARBA00022729"/>
    </source>
</evidence>